<keyword evidence="1" id="KW-0677">Repeat</keyword>
<dbReference type="OrthoDB" id="186625at2759"/>
<dbReference type="PROSITE" id="PS00018">
    <property type="entry name" value="EF_HAND_1"/>
    <property type="match status" value="4"/>
</dbReference>
<feature type="repeat" description="WD" evidence="3">
    <location>
        <begin position="586"/>
        <end position="618"/>
    </location>
</feature>
<evidence type="ECO:0000256" key="4">
    <source>
        <dbReference type="SAM" id="MobiDB-lite"/>
    </source>
</evidence>
<dbReference type="Gene3D" id="1.10.238.10">
    <property type="entry name" value="EF-hand"/>
    <property type="match status" value="2"/>
</dbReference>
<dbReference type="eggNOG" id="KOG0319">
    <property type="taxonomic scope" value="Eukaryota"/>
</dbReference>
<dbReference type="PANTHER" id="PTHR44324">
    <property type="entry name" value="WD40 REPEAT DOMAIN 95"/>
    <property type="match status" value="1"/>
</dbReference>
<feature type="domain" description="EF-hand" evidence="5">
    <location>
        <begin position="1290"/>
        <end position="1325"/>
    </location>
</feature>
<accession>A0A024TI91</accession>
<dbReference type="InterPro" id="IPR018247">
    <property type="entry name" value="EF_Hand_1_Ca_BS"/>
</dbReference>
<dbReference type="SUPFAM" id="SSF50998">
    <property type="entry name" value="Quinoprotein alcohol dehydrogenase-like"/>
    <property type="match status" value="1"/>
</dbReference>
<dbReference type="GO" id="GO:0005509">
    <property type="term" value="F:calcium ion binding"/>
    <property type="evidence" value="ECO:0007669"/>
    <property type="project" value="InterPro"/>
</dbReference>
<feature type="region of interest" description="Disordered" evidence="4">
    <location>
        <begin position="1074"/>
        <end position="1125"/>
    </location>
</feature>
<dbReference type="PANTHER" id="PTHR44324:SF4">
    <property type="entry name" value="WD40 REPEAT DOMAIN 95"/>
    <property type="match status" value="1"/>
</dbReference>
<dbReference type="InterPro" id="IPR036322">
    <property type="entry name" value="WD40_repeat_dom_sf"/>
</dbReference>
<name>A0A024TI91_9STRA</name>
<keyword evidence="3" id="KW-0853">WD repeat</keyword>
<dbReference type="PROSITE" id="PS50222">
    <property type="entry name" value="EF_HAND_2"/>
    <property type="match status" value="2"/>
</dbReference>
<dbReference type="Gene3D" id="2.130.10.10">
    <property type="entry name" value="YVTN repeat-like/Quinoprotein amine dehydrogenase"/>
    <property type="match status" value="3"/>
</dbReference>
<feature type="compositionally biased region" description="Basic residues" evidence="4">
    <location>
        <begin position="1191"/>
        <end position="1201"/>
    </location>
</feature>
<evidence type="ECO:0000259" key="5">
    <source>
        <dbReference type="PROSITE" id="PS50222"/>
    </source>
</evidence>
<feature type="compositionally biased region" description="Polar residues" evidence="4">
    <location>
        <begin position="886"/>
        <end position="895"/>
    </location>
</feature>
<gene>
    <name evidence="6" type="ORF">H310_12339</name>
</gene>
<dbReference type="Pfam" id="PF13499">
    <property type="entry name" value="EF-hand_7"/>
    <property type="match status" value="2"/>
</dbReference>
<dbReference type="SMART" id="SM00320">
    <property type="entry name" value="WD40"/>
    <property type="match status" value="10"/>
</dbReference>
<feature type="region of interest" description="Disordered" evidence="4">
    <location>
        <begin position="868"/>
        <end position="895"/>
    </location>
</feature>
<dbReference type="STRING" id="157072.A0A024TI91"/>
<dbReference type="SUPFAM" id="SSF47473">
    <property type="entry name" value="EF-hand"/>
    <property type="match status" value="1"/>
</dbReference>
<dbReference type="InterPro" id="IPR002048">
    <property type="entry name" value="EF_hand_dom"/>
</dbReference>
<dbReference type="PROSITE" id="PS50294">
    <property type="entry name" value="WD_REPEATS_REGION"/>
    <property type="match status" value="1"/>
</dbReference>
<dbReference type="VEuPathDB" id="FungiDB:H310_12339"/>
<dbReference type="InterPro" id="IPR011992">
    <property type="entry name" value="EF-hand-dom_pair"/>
</dbReference>
<dbReference type="SMART" id="SM00054">
    <property type="entry name" value="EFh"/>
    <property type="match status" value="4"/>
</dbReference>
<dbReference type="PROSITE" id="PS50082">
    <property type="entry name" value="WD_REPEATS_2"/>
    <property type="match status" value="2"/>
</dbReference>
<feature type="region of interest" description="Disordered" evidence="4">
    <location>
        <begin position="732"/>
        <end position="768"/>
    </location>
</feature>
<feature type="compositionally biased region" description="Polar residues" evidence="4">
    <location>
        <begin position="758"/>
        <end position="768"/>
    </location>
</feature>
<dbReference type="EMBL" id="KI913989">
    <property type="protein sequence ID" value="ETV93773.1"/>
    <property type="molecule type" value="Genomic_DNA"/>
</dbReference>
<dbReference type="GeneID" id="20089389"/>
<feature type="compositionally biased region" description="Polar residues" evidence="4">
    <location>
        <begin position="1083"/>
        <end position="1094"/>
    </location>
</feature>
<dbReference type="InterPro" id="IPR051242">
    <property type="entry name" value="WD-EF-hand_domain"/>
</dbReference>
<evidence type="ECO:0000256" key="2">
    <source>
        <dbReference type="ARBA" id="ARBA00022837"/>
    </source>
</evidence>
<feature type="region of interest" description="Disordered" evidence="4">
    <location>
        <begin position="1188"/>
        <end position="1209"/>
    </location>
</feature>
<keyword evidence="2" id="KW-0106">Calcium</keyword>
<feature type="repeat" description="WD" evidence="3">
    <location>
        <begin position="541"/>
        <end position="573"/>
    </location>
</feature>
<protein>
    <recommendedName>
        <fullName evidence="5">EF-hand domain-containing protein</fullName>
    </recommendedName>
</protein>
<dbReference type="RefSeq" id="XP_008877584.1">
    <property type="nucleotide sequence ID" value="XM_008879362.1"/>
</dbReference>
<dbReference type="InterPro" id="IPR001680">
    <property type="entry name" value="WD40_rpt"/>
</dbReference>
<dbReference type="eggNOG" id="KOG0032">
    <property type="taxonomic scope" value="Eukaryota"/>
</dbReference>
<organism evidence="6">
    <name type="scientific">Aphanomyces invadans</name>
    <dbReference type="NCBI Taxonomy" id="157072"/>
    <lineage>
        <taxon>Eukaryota</taxon>
        <taxon>Sar</taxon>
        <taxon>Stramenopiles</taxon>
        <taxon>Oomycota</taxon>
        <taxon>Saprolegniomycetes</taxon>
        <taxon>Saprolegniales</taxon>
        <taxon>Verrucalvaceae</taxon>
        <taxon>Aphanomyces</taxon>
    </lineage>
</organism>
<dbReference type="Pfam" id="PF00400">
    <property type="entry name" value="WD40"/>
    <property type="match status" value="5"/>
</dbReference>
<dbReference type="SUPFAM" id="SSF50978">
    <property type="entry name" value="WD40 repeat-like"/>
    <property type="match status" value="1"/>
</dbReference>
<evidence type="ECO:0000256" key="3">
    <source>
        <dbReference type="PROSITE-ProRule" id="PRU00221"/>
    </source>
</evidence>
<feature type="domain" description="EF-hand" evidence="5">
    <location>
        <begin position="1355"/>
        <end position="1390"/>
    </location>
</feature>
<evidence type="ECO:0000313" key="6">
    <source>
        <dbReference type="EMBL" id="ETV93773.1"/>
    </source>
</evidence>
<sequence length="1440" mass="161628">MRKSNSCLDIMMRLQMAALTAVKADFESYGPEGLTLEDFVTVLLKRLMWTNTTVVELVDELVDLFGHIVTNGQGTMVWDDFTSALIDAGMATGLNETQWRDMKYEENVLFVDSASRQPKHVQYISELRKLIVFEGTRPVLQVYDPTAILATESTETSIDDPNSAPCSLPLTHEIHPLVYTAGYRRDQDAVRSEHSPVQAIKYLTTLDILAVSAGDLKLSFWNCAIMFTSEIPNPMELVTTEHPQRILEWAPAASRLFTVSIDNRILVWMVAMKGAKKCTVTCTHVLDKHKDIVQDLLLVNDDTLISCSMDSLILIWDPHTLQCKSTRAGHKYGVRTLARHSSTMFVSAGFDMDMLGWDVSGLSNSPIFKLTGHLAPIVAIQIVAGCDQAVSLDEDGWFKWWNLQNLLSTEDNDRCLQTFRFGSDEYPWKPTSFTLFHNGTTIVACGYRVKWIQRVRLKPKLVASNAVLYNDHSFTVLSTTDKELRVWDAVTGALLHVFRSVTRSDITQVVFDTLQRKCIVANQGGEIIVLNAASGTVLKTFPRHSNQVSCLHYCKEDGCVLSASWDKSLRVYDDRAPSNVLLRSVADAHDSDIKSMAYSHSLSLVATASNDGHIKVWDYVYFLLDQQHHTGCEVNCLAFLEPYPLLVSGHENGTVCLFTVRPSVPQLLYKFSTTTAICTMHTYYDEKGGDCVRDDITMGTHVLVVGDQSGMMRCWALNRVLQAGSVETTPEAALPANNESYNPRRRIQREGKTASRLDLQSRSSSNSPRLVDTSLVTVVAEWKAHSLGIRSICVVDDPKCIFTCSFDKSTKVWAYTGECLGVLCGDKELLYWKLIVDTNGVSERKLQFAHALWHSLKDRPEFILPEQPKTSEAASTRRPALAKQASAPTVSPSSAFDATTCNHLASDKDRLFGQLRGECTWNKPEIQLARERAWEVEAFKYQARMEKIFKIKRSPMSSSKAMVPQPRIGDNAPSSFMESLSQVDWSELPKTSLTALPQLNSTQLTQAPYDDKDNWKIDSKNRQQMIYSNLFSETCRTAKQLQGKRQPKLMLENIDIAPSPFLLEKLGPDKAYKKPRYPLRATPLSSRLTPSQSLPALRKPPAKTSSPRRQLYEPKTTPEHPQNQHMDQIERIIQHATRTTRGGHTTTHDSTTQSQVQGNNAFTTVKPVHLSASIARSIKLVEDDVADKLSKPKKASTKSSKKRSDAADQSTALVHKAASLIVAKPKPAVETTKDRVQADQALLLKQTFGPYAKEMVYEVCKLFVDTDVDNSGSIETKEFVQRLVRVQGAEMKDELESLFECMDHDHNGSLDMAEMLKAIFPKANARVRDDMMAYSRLALSAVFAAKPKQRELSKDAIDDLTQLFRIFDHDKSGSIDVDELLQGLRDNDAFYAGRHEYGDNDTLDRVSAQDIERLIAQFDTNSNKSLELPEFIELLRDYFE</sequence>
<proteinExistence type="predicted"/>
<dbReference type="InterPro" id="IPR015943">
    <property type="entry name" value="WD40/YVTN_repeat-like_dom_sf"/>
</dbReference>
<evidence type="ECO:0000256" key="1">
    <source>
        <dbReference type="ARBA" id="ARBA00022737"/>
    </source>
</evidence>
<dbReference type="InterPro" id="IPR011047">
    <property type="entry name" value="Quinoprotein_ADH-like_sf"/>
</dbReference>
<reference evidence="6" key="1">
    <citation type="submission" date="2013-12" db="EMBL/GenBank/DDBJ databases">
        <title>The Genome Sequence of Aphanomyces invadans NJM9701.</title>
        <authorList>
            <consortium name="The Broad Institute Genomics Platform"/>
            <person name="Russ C."/>
            <person name="Tyler B."/>
            <person name="van West P."/>
            <person name="Dieguez-Uribeondo J."/>
            <person name="Young S.K."/>
            <person name="Zeng Q."/>
            <person name="Gargeya S."/>
            <person name="Fitzgerald M."/>
            <person name="Abouelleil A."/>
            <person name="Alvarado L."/>
            <person name="Chapman S.B."/>
            <person name="Gainer-Dewar J."/>
            <person name="Goldberg J."/>
            <person name="Griggs A."/>
            <person name="Gujja S."/>
            <person name="Hansen M."/>
            <person name="Howarth C."/>
            <person name="Imamovic A."/>
            <person name="Ireland A."/>
            <person name="Larimer J."/>
            <person name="McCowan C."/>
            <person name="Murphy C."/>
            <person name="Pearson M."/>
            <person name="Poon T.W."/>
            <person name="Priest M."/>
            <person name="Roberts A."/>
            <person name="Saif S."/>
            <person name="Shea T."/>
            <person name="Sykes S."/>
            <person name="Wortman J."/>
            <person name="Nusbaum C."/>
            <person name="Birren B."/>
        </authorList>
    </citation>
    <scope>NUCLEOTIDE SEQUENCE [LARGE SCALE GENOMIC DNA]</scope>
    <source>
        <strain evidence="6">NJM9701</strain>
    </source>
</reference>